<evidence type="ECO:0000313" key="3">
    <source>
        <dbReference type="Proteomes" id="UP000799764"/>
    </source>
</evidence>
<sequence length="216" mass="24431">MDVLHVPVLADVFTAWVDVQDLVYHRCIEDNPSAELIHKQQSLHTARQAMSLSSTFGSSTRAANDSTRILQVLAALMQSVPLSLPGPRGPRLTPKSTYSKLPRPDREKHPYALRISPSDGGRFPPRSPREVLEEFRNHEGLRAVGLNWGTECVRREGVRIWWLAFSTEDALRKFHESVQGDVFEGTALDAVLDFRETDLRAYLRVRPRIVVSKPPQ</sequence>
<accession>A0A9P4PLD0</accession>
<name>A0A9P4PLD0_9PLEO</name>
<dbReference type="Proteomes" id="UP000799764">
    <property type="component" value="Unassembled WGS sequence"/>
</dbReference>
<evidence type="ECO:0000313" key="2">
    <source>
        <dbReference type="EMBL" id="KAF2446147.1"/>
    </source>
</evidence>
<organism evidence="2 3">
    <name type="scientific">Karstenula rhodostoma CBS 690.94</name>
    <dbReference type="NCBI Taxonomy" id="1392251"/>
    <lineage>
        <taxon>Eukaryota</taxon>
        <taxon>Fungi</taxon>
        <taxon>Dikarya</taxon>
        <taxon>Ascomycota</taxon>
        <taxon>Pezizomycotina</taxon>
        <taxon>Dothideomycetes</taxon>
        <taxon>Pleosporomycetidae</taxon>
        <taxon>Pleosporales</taxon>
        <taxon>Massarineae</taxon>
        <taxon>Didymosphaeriaceae</taxon>
        <taxon>Karstenula</taxon>
    </lineage>
</organism>
<evidence type="ECO:0000256" key="1">
    <source>
        <dbReference type="SAM" id="MobiDB-lite"/>
    </source>
</evidence>
<dbReference type="AlphaFoldDB" id="A0A9P4PLD0"/>
<reference evidence="2" key="1">
    <citation type="journal article" date="2020" name="Stud. Mycol.">
        <title>101 Dothideomycetes genomes: a test case for predicting lifestyles and emergence of pathogens.</title>
        <authorList>
            <person name="Haridas S."/>
            <person name="Albert R."/>
            <person name="Binder M."/>
            <person name="Bloem J."/>
            <person name="Labutti K."/>
            <person name="Salamov A."/>
            <person name="Andreopoulos B."/>
            <person name="Baker S."/>
            <person name="Barry K."/>
            <person name="Bills G."/>
            <person name="Bluhm B."/>
            <person name="Cannon C."/>
            <person name="Castanera R."/>
            <person name="Culley D."/>
            <person name="Daum C."/>
            <person name="Ezra D."/>
            <person name="Gonzalez J."/>
            <person name="Henrissat B."/>
            <person name="Kuo A."/>
            <person name="Liang C."/>
            <person name="Lipzen A."/>
            <person name="Lutzoni F."/>
            <person name="Magnuson J."/>
            <person name="Mondo S."/>
            <person name="Nolan M."/>
            <person name="Ohm R."/>
            <person name="Pangilinan J."/>
            <person name="Park H.-J."/>
            <person name="Ramirez L."/>
            <person name="Alfaro M."/>
            <person name="Sun H."/>
            <person name="Tritt A."/>
            <person name="Yoshinaga Y."/>
            <person name="Zwiers L.-H."/>
            <person name="Turgeon B."/>
            <person name="Goodwin S."/>
            <person name="Spatafora J."/>
            <person name="Crous P."/>
            <person name="Grigoriev I."/>
        </authorList>
    </citation>
    <scope>NUCLEOTIDE SEQUENCE</scope>
    <source>
        <strain evidence="2">CBS 690.94</strain>
    </source>
</reference>
<proteinExistence type="predicted"/>
<keyword evidence="3" id="KW-1185">Reference proteome</keyword>
<gene>
    <name evidence="2" type="ORF">P171DRAFT_511787</name>
</gene>
<feature type="compositionally biased region" description="Low complexity" evidence="1">
    <location>
        <begin position="84"/>
        <end position="94"/>
    </location>
</feature>
<protein>
    <submittedName>
        <fullName evidence="2">Uncharacterized protein</fullName>
    </submittedName>
</protein>
<dbReference type="OrthoDB" id="3945442at2759"/>
<feature type="region of interest" description="Disordered" evidence="1">
    <location>
        <begin position="84"/>
        <end position="127"/>
    </location>
</feature>
<comment type="caution">
    <text evidence="2">The sequence shown here is derived from an EMBL/GenBank/DDBJ whole genome shotgun (WGS) entry which is preliminary data.</text>
</comment>
<dbReference type="EMBL" id="MU001498">
    <property type="protein sequence ID" value="KAF2446147.1"/>
    <property type="molecule type" value="Genomic_DNA"/>
</dbReference>